<reference evidence="3 4" key="1">
    <citation type="submission" date="2018-06" db="EMBL/GenBank/DDBJ databases">
        <title>Genomic Encyclopedia of Type Strains, Phase III (KMG-III): the genomes of soil and plant-associated and newly described type strains.</title>
        <authorList>
            <person name="Whitman W."/>
        </authorList>
    </citation>
    <scope>NUCLEOTIDE SEQUENCE [LARGE SCALE GENOMIC DNA]</scope>
    <source>
        <strain evidence="3 4">CGMCC 4.7090</strain>
    </source>
</reference>
<dbReference type="OrthoDB" id="5195135at2"/>
<dbReference type="Proteomes" id="UP000249341">
    <property type="component" value="Unassembled WGS sequence"/>
</dbReference>
<dbReference type="Pfam" id="PF00275">
    <property type="entry name" value="EPSP_synthase"/>
    <property type="match status" value="1"/>
</dbReference>
<dbReference type="InterPro" id="IPR013792">
    <property type="entry name" value="RNA3'P_cycl/enolpyr_Trfase_a/b"/>
</dbReference>
<proteinExistence type="predicted"/>
<dbReference type="Gene3D" id="3.65.10.10">
    <property type="entry name" value="Enolpyruvate transferase domain"/>
    <property type="match status" value="1"/>
</dbReference>
<keyword evidence="4" id="KW-1185">Reference proteome</keyword>
<dbReference type="InterPro" id="IPR001986">
    <property type="entry name" value="Enolpyruvate_Tfrase_dom"/>
</dbReference>
<feature type="domain" description="Enolpyruvate transferase" evidence="2">
    <location>
        <begin position="39"/>
        <end position="196"/>
    </location>
</feature>
<gene>
    <name evidence="3" type="ORF">B0I29_12778</name>
</gene>
<accession>A0A327YZD9</accession>
<dbReference type="EMBL" id="QLMJ01000027">
    <property type="protein sequence ID" value="RAK26488.1"/>
    <property type="molecule type" value="Genomic_DNA"/>
</dbReference>
<dbReference type="GO" id="GO:0016765">
    <property type="term" value="F:transferase activity, transferring alkyl or aryl (other than methyl) groups"/>
    <property type="evidence" value="ECO:0007669"/>
    <property type="project" value="InterPro"/>
</dbReference>
<protein>
    <submittedName>
        <fullName evidence="3">EPSP synthase (3-phosphoshikimate 1-carboxyvinyltransferase)</fullName>
    </submittedName>
</protein>
<evidence type="ECO:0000256" key="1">
    <source>
        <dbReference type="ARBA" id="ARBA00022679"/>
    </source>
</evidence>
<dbReference type="AlphaFoldDB" id="A0A327YZD9"/>
<evidence type="ECO:0000259" key="2">
    <source>
        <dbReference type="Pfam" id="PF00275"/>
    </source>
</evidence>
<dbReference type="RefSeq" id="WP_111654605.1">
    <property type="nucleotide sequence ID" value="NZ_JACHWI010000006.1"/>
</dbReference>
<comment type="caution">
    <text evidence="3">The sequence shown here is derived from an EMBL/GenBank/DDBJ whole genome shotgun (WGS) entry which is preliminary data.</text>
</comment>
<evidence type="ECO:0000313" key="4">
    <source>
        <dbReference type="Proteomes" id="UP000249341"/>
    </source>
</evidence>
<sequence>MSTELIWPAPAATMPVRARLDVVAVDSTGAVVEAPTVDDAAVFLAGAAVTTGTVVLRNWEALAADPAAGLLRDLLATFGTYVVRSAEGLTCTSRATSGHLDGVDHDLTAAPGLAGIAVVLAALADSPSSLHGVSEAPRVAEVLENVTALGGDATVRAGVVEIVPGPLRAGAWQSHGDPRLGAFGAVLGLVIPGVRIAGLSPDAPGLRPFLKAWRWAMTADENILPGTSTGTVPYYG</sequence>
<dbReference type="SUPFAM" id="SSF55205">
    <property type="entry name" value="EPT/RTPC-like"/>
    <property type="match status" value="1"/>
</dbReference>
<keyword evidence="1 3" id="KW-0808">Transferase</keyword>
<name>A0A327YZD9_9ACTN</name>
<organism evidence="3 4">
    <name type="scientific">Actinoplanes lutulentus</name>
    <dbReference type="NCBI Taxonomy" id="1287878"/>
    <lineage>
        <taxon>Bacteria</taxon>
        <taxon>Bacillati</taxon>
        <taxon>Actinomycetota</taxon>
        <taxon>Actinomycetes</taxon>
        <taxon>Micromonosporales</taxon>
        <taxon>Micromonosporaceae</taxon>
        <taxon>Actinoplanes</taxon>
    </lineage>
</organism>
<evidence type="ECO:0000313" key="3">
    <source>
        <dbReference type="EMBL" id="RAK26488.1"/>
    </source>
</evidence>
<dbReference type="InterPro" id="IPR036968">
    <property type="entry name" value="Enolpyruvate_Tfrase_sf"/>
</dbReference>